<name>A0AAT9FHG1_9BACT</name>
<feature type="region of interest" description="Disordered" evidence="1">
    <location>
        <begin position="91"/>
        <end position="128"/>
    </location>
</feature>
<evidence type="ECO:0000256" key="1">
    <source>
        <dbReference type="SAM" id="MobiDB-lite"/>
    </source>
</evidence>
<dbReference type="InterPro" id="IPR036770">
    <property type="entry name" value="Ankyrin_rpt-contain_sf"/>
</dbReference>
<dbReference type="Gene3D" id="1.25.40.20">
    <property type="entry name" value="Ankyrin repeat-containing domain"/>
    <property type="match status" value="1"/>
</dbReference>
<dbReference type="Pfam" id="PF12796">
    <property type="entry name" value="Ank_2"/>
    <property type="match status" value="1"/>
</dbReference>
<gene>
    <name evidence="2" type="ORF">NT6N_04350</name>
</gene>
<dbReference type="InterPro" id="IPR002110">
    <property type="entry name" value="Ankyrin_rpt"/>
</dbReference>
<proteinExistence type="predicted"/>
<protein>
    <recommendedName>
        <fullName evidence="3">Ankyrin repeat domain-containing protein</fullName>
    </recommendedName>
</protein>
<feature type="compositionally biased region" description="Polar residues" evidence="1">
    <location>
        <begin position="97"/>
        <end position="108"/>
    </location>
</feature>
<sequence length="128" mass="13923">MDAERAIRNNDVESLEALVNAHPELVTEESGFDGHTLLFTALVNRPSYDCAKFLLDNGADPNHVDVTGETPLSTLHDFSGDTQCEELLLAYGANPPNKRSSSPTSQNKKAAEQGRAHQSTTRPESKSE</sequence>
<accession>A0AAT9FHG1</accession>
<dbReference type="EMBL" id="AP026866">
    <property type="protein sequence ID" value="BDS05395.1"/>
    <property type="molecule type" value="Genomic_DNA"/>
</dbReference>
<dbReference type="KEGG" id="osu:NT6N_04350"/>
<evidence type="ECO:0008006" key="3">
    <source>
        <dbReference type="Google" id="ProtNLM"/>
    </source>
</evidence>
<evidence type="ECO:0000313" key="2">
    <source>
        <dbReference type="EMBL" id="BDS05395.1"/>
    </source>
</evidence>
<organism evidence="2">
    <name type="scientific">Oceaniferula spumae</name>
    <dbReference type="NCBI Taxonomy" id="2979115"/>
    <lineage>
        <taxon>Bacteria</taxon>
        <taxon>Pseudomonadati</taxon>
        <taxon>Verrucomicrobiota</taxon>
        <taxon>Verrucomicrobiia</taxon>
        <taxon>Verrucomicrobiales</taxon>
        <taxon>Verrucomicrobiaceae</taxon>
        <taxon>Oceaniferula</taxon>
    </lineage>
</organism>
<dbReference type="SUPFAM" id="SSF48403">
    <property type="entry name" value="Ankyrin repeat"/>
    <property type="match status" value="1"/>
</dbReference>
<reference evidence="2" key="1">
    <citation type="submission" date="2024-07" db="EMBL/GenBank/DDBJ databases">
        <title>Complete genome sequence of Verrucomicrobiaceae bacterium NT6N.</title>
        <authorList>
            <person name="Huang C."/>
            <person name="Takami H."/>
            <person name="Hamasaki K."/>
        </authorList>
    </citation>
    <scope>NUCLEOTIDE SEQUENCE</scope>
    <source>
        <strain evidence="2">NT6N</strain>
    </source>
</reference>
<dbReference type="AlphaFoldDB" id="A0AAT9FHG1"/>